<dbReference type="PANTHER" id="PTHR43376:SF1">
    <property type="entry name" value="OLIGOPEPTIDE TRANSPORT SYSTEM PERMEASE PROTEIN"/>
    <property type="match status" value="1"/>
</dbReference>
<dbReference type="PROSITE" id="PS50928">
    <property type="entry name" value="ABC_TM1"/>
    <property type="match status" value="1"/>
</dbReference>
<evidence type="ECO:0000313" key="7">
    <source>
        <dbReference type="EMBL" id="WDR03457.1"/>
    </source>
</evidence>
<name>A0ABY7YQJ5_9HYPH</name>
<keyword evidence="8" id="KW-1185">Reference proteome</keyword>
<evidence type="ECO:0000256" key="5">
    <source>
        <dbReference type="RuleBase" id="RU363032"/>
    </source>
</evidence>
<organism evidence="7 8">
    <name type="scientific">Devosia algicola</name>
    <dbReference type="NCBI Taxonomy" id="3026418"/>
    <lineage>
        <taxon>Bacteria</taxon>
        <taxon>Pseudomonadati</taxon>
        <taxon>Pseudomonadota</taxon>
        <taxon>Alphaproteobacteria</taxon>
        <taxon>Hyphomicrobiales</taxon>
        <taxon>Devosiaceae</taxon>
        <taxon>Devosia</taxon>
    </lineage>
</organism>
<feature type="transmembrane region" description="Helical" evidence="5">
    <location>
        <begin position="111"/>
        <end position="136"/>
    </location>
</feature>
<evidence type="ECO:0000256" key="1">
    <source>
        <dbReference type="ARBA" id="ARBA00004651"/>
    </source>
</evidence>
<feature type="transmembrane region" description="Helical" evidence="5">
    <location>
        <begin position="12"/>
        <end position="30"/>
    </location>
</feature>
<reference evidence="7 8" key="1">
    <citation type="submission" date="2023-02" db="EMBL/GenBank/DDBJ databases">
        <title>Devosia algicola sp. nov., isolated from the phycosphere of marine algae.</title>
        <authorList>
            <person name="Kim J.M."/>
            <person name="Lee J.K."/>
            <person name="Choi B.J."/>
            <person name="Bayburt H."/>
            <person name="Jeon C.O."/>
        </authorList>
    </citation>
    <scope>NUCLEOTIDE SEQUENCE [LARGE SCALE GENOMIC DNA]</scope>
    <source>
        <strain evidence="7 8">G20-9</strain>
    </source>
</reference>
<keyword evidence="3 5" id="KW-1133">Transmembrane helix</keyword>
<dbReference type="InterPro" id="IPR000515">
    <property type="entry name" value="MetI-like"/>
</dbReference>
<comment type="subcellular location">
    <subcellularLocation>
        <location evidence="1 5">Cell membrane</location>
        <topology evidence="1 5">Multi-pass membrane protein</topology>
    </subcellularLocation>
</comment>
<dbReference type="RefSeq" id="WP_282219851.1">
    <property type="nucleotide sequence ID" value="NZ_CP118246.1"/>
</dbReference>
<keyword evidence="2 5" id="KW-0812">Transmembrane</keyword>
<evidence type="ECO:0000259" key="6">
    <source>
        <dbReference type="PROSITE" id="PS50928"/>
    </source>
</evidence>
<evidence type="ECO:0000256" key="4">
    <source>
        <dbReference type="ARBA" id="ARBA00023136"/>
    </source>
</evidence>
<feature type="transmembrane region" description="Helical" evidence="5">
    <location>
        <begin position="156"/>
        <end position="176"/>
    </location>
</feature>
<feature type="transmembrane region" description="Helical" evidence="5">
    <location>
        <begin position="256"/>
        <end position="282"/>
    </location>
</feature>
<evidence type="ECO:0000313" key="8">
    <source>
        <dbReference type="Proteomes" id="UP001220530"/>
    </source>
</evidence>
<gene>
    <name evidence="7" type="ORF">PSQ19_04945</name>
</gene>
<sequence length="334" mass="36975">MSKELQRYLLTRFGQFLLIIFVAVSINFIIPRLLPGDPVQTALARLQTAGGAQNVDIQAVSASYRAKYGLDAPLIEQYFNYWMDLFRLDLGVSFANFPEKVSTMIANALPWSVGLLATATLIAFVTGSLLGARLAWPGAGRGIKTLVPMMMILTSIPFYLLAIILIYFFAVVLRWFPPAGGVDTTRIMRMDWETTADVLNHALLPSLAIILGNIGFWALGMRSQMINVLGEDYITFAEAKGLPQRRIFVWYGMRNALLAQVTALALSLGHVVSGAILVEVIFNYPGLGSLLYVAIRGQDYFVIQGVVLMLIVALAVLLFIVDLIYPLLDPRIRR</sequence>
<dbReference type="Gene3D" id="1.10.3720.10">
    <property type="entry name" value="MetI-like"/>
    <property type="match status" value="1"/>
</dbReference>
<dbReference type="CDD" id="cd06261">
    <property type="entry name" value="TM_PBP2"/>
    <property type="match status" value="1"/>
</dbReference>
<dbReference type="SUPFAM" id="SSF161098">
    <property type="entry name" value="MetI-like"/>
    <property type="match status" value="1"/>
</dbReference>
<dbReference type="InterPro" id="IPR035906">
    <property type="entry name" value="MetI-like_sf"/>
</dbReference>
<proteinExistence type="inferred from homology"/>
<protein>
    <submittedName>
        <fullName evidence="7">ABC transporter permease</fullName>
    </submittedName>
</protein>
<evidence type="ECO:0000256" key="3">
    <source>
        <dbReference type="ARBA" id="ARBA00022989"/>
    </source>
</evidence>
<feature type="transmembrane region" description="Helical" evidence="5">
    <location>
        <begin position="302"/>
        <end position="328"/>
    </location>
</feature>
<feature type="domain" description="ABC transmembrane type-1" evidence="6">
    <location>
        <begin position="109"/>
        <end position="329"/>
    </location>
</feature>
<accession>A0ABY7YQJ5</accession>
<comment type="similarity">
    <text evidence="5">Belongs to the binding-protein-dependent transport system permease family.</text>
</comment>
<evidence type="ECO:0000256" key="2">
    <source>
        <dbReference type="ARBA" id="ARBA00022692"/>
    </source>
</evidence>
<keyword evidence="4 5" id="KW-0472">Membrane</keyword>
<dbReference type="EMBL" id="CP118246">
    <property type="protein sequence ID" value="WDR03457.1"/>
    <property type="molecule type" value="Genomic_DNA"/>
</dbReference>
<dbReference type="PANTHER" id="PTHR43376">
    <property type="entry name" value="OLIGOPEPTIDE TRANSPORT SYSTEM PERMEASE PROTEIN"/>
    <property type="match status" value="1"/>
</dbReference>
<dbReference type="Proteomes" id="UP001220530">
    <property type="component" value="Chromosome"/>
</dbReference>
<dbReference type="Pfam" id="PF00528">
    <property type="entry name" value="BPD_transp_1"/>
    <property type="match status" value="1"/>
</dbReference>
<feature type="transmembrane region" description="Helical" evidence="5">
    <location>
        <begin position="198"/>
        <end position="219"/>
    </location>
</feature>
<keyword evidence="5" id="KW-0813">Transport</keyword>